<dbReference type="GO" id="GO:0043752">
    <property type="term" value="F:adenosylcobinamide kinase activity"/>
    <property type="evidence" value="ECO:0007669"/>
    <property type="project" value="UniProtKB-EC"/>
</dbReference>
<dbReference type="GO" id="GO:0005525">
    <property type="term" value="F:GTP binding"/>
    <property type="evidence" value="ECO:0007669"/>
    <property type="project" value="UniProtKB-KW"/>
</dbReference>
<dbReference type="GO" id="GO:0005524">
    <property type="term" value="F:ATP binding"/>
    <property type="evidence" value="ECO:0007669"/>
    <property type="project" value="UniProtKB-KW"/>
</dbReference>
<evidence type="ECO:0000256" key="16">
    <source>
        <dbReference type="ARBA" id="ARBA00029570"/>
    </source>
</evidence>
<evidence type="ECO:0000256" key="5">
    <source>
        <dbReference type="ARBA" id="ARBA00004692"/>
    </source>
</evidence>
<comment type="catalytic activity">
    <reaction evidence="1">
        <text>adenosylcob(III)inamide + ATP = adenosylcob(III)inamide phosphate + ADP + H(+)</text>
        <dbReference type="Rhea" id="RHEA:15769"/>
        <dbReference type="ChEBI" id="CHEBI:2480"/>
        <dbReference type="ChEBI" id="CHEBI:15378"/>
        <dbReference type="ChEBI" id="CHEBI:30616"/>
        <dbReference type="ChEBI" id="CHEBI:58502"/>
        <dbReference type="ChEBI" id="CHEBI:456216"/>
        <dbReference type="EC" id="2.7.1.156"/>
    </reaction>
</comment>
<reference evidence="18 19" key="1">
    <citation type="submission" date="2018-06" db="EMBL/GenBank/DDBJ databases">
        <title>Genomic Encyclopedia of Type Strains, Phase III (KMG-III): the genomes of soil and plant-associated and newly described type strains.</title>
        <authorList>
            <person name="Whitman W."/>
        </authorList>
    </citation>
    <scope>NUCLEOTIDE SEQUENCE [LARGE SCALE GENOMIC DNA]</scope>
    <source>
        <strain evidence="18 19">CECT 7022</strain>
    </source>
</reference>
<evidence type="ECO:0000256" key="2">
    <source>
        <dbReference type="ARBA" id="ARBA00000711"/>
    </source>
</evidence>
<dbReference type="Proteomes" id="UP000247790">
    <property type="component" value="Unassembled WGS sequence"/>
</dbReference>
<dbReference type="Pfam" id="PF02283">
    <property type="entry name" value="CobU"/>
    <property type="match status" value="1"/>
</dbReference>
<gene>
    <name evidence="18" type="ORF">DFQ00_101600</name>
</gene>
<evidence type="ECO:0000256" key="11">
    <source>
        <dbReference type="ARBA" id="ARBA00022679"/>
    </source>
</evidence>
<sequence>MEGGSGLLITVTGGIGSGKTRFALKYAAQLSREGVYLSTGDHDPVIPELPSAHYRAIQAGNGLKLAELVTQINRESNLFLADQRIIIVDSLTSWMAAGFRAAEDLDQQRLETQHLFEALLSYQGKILVITNEMHGSLYPSEEERIFAARMASVNRILQSHAEQMYMLVSGLAIDLKAQQVRFEDEGT</sequence>
<keyword evidence="12" id="KW-0547">Nucleotide-binding</keyword>
<dbReference type="PANTHER" id="PTHR34848">
    <property type="match status" value="1"/>
</dbReference>
<protein>
    <recommendedName>
        <fullName evidence="16">Adenosylcobinamide kinase</fullName>
        <ecNumber evidence="8">2.7.1.156</ecNumber>
        <ecNumber evidence="9">2.7.7.62</ecNumber>
    </recommendedName>
    <alternativeName>
        <fullName evidence="17">Adenosylcobinamide-phosphate guanylyltransferase</fullName>
    </alternativeName>
</protein>
<dbReference type="EC" id="2.7.7.62" evidence="9"/>
<evidence type="ECO:0000256" key="6">
    <source>
        <dbReference type="ARBA" id="ARBA00005159"/>
    </source>
</evidence>
<dbReference type="GO" id="GO:0009236">
    <property type="term" value="P:cobalamin biosynthetic process"/>
    <property type="evidence" value="ECO:0007669"/>
    <property type="project" value="UniProtKB-UniPathway"/>
</dbReference>
<dbReference type="UniPathway" id="UPA00148">
    <property type="reaction ID" value="UER00236"/>
</dbReference>
<comment type="catalytic activity">
    <reaction evidence="2">
        <text>adenosylcob(III)inamide phosphate + GTP + H(+) = adenosylcob(III)inamide-GDP + diphosphate</text>
        <dbReference type="Rhea" id="RHEA:22712"/>
        <dbReference type="ChEBI" id="CHEBI:15378"/>
        <dbReference type="ChEBI" id="CHEBI:33019"/>
        <dbReference type="ChEBI" id="CHEBI:37565"/>
        <dbReference type="ChEBI" id="CHEBI:58502"/>
        <dbReference type="ChEBI" id="CHEBI:60487"/>
        <dbReference type="EC" id="2.7.7.62"/>
    </reaction>
</comment>
<comment type="pathway">
    <text evidence="5">Cofactor biosynthesis; adenosylcobalamin biosynthesis; adenosylcobalamin from cob(II)yrinate a,c-diamide: step 6/7.</text>
</comment>
<keyword evidence="15" id="KW-0342">GTP-binding</keyword>
<evidence type="ECO:0000256" key="4">
    <source>
        <dbReference type="ARBA" id="ARBA00003889"/>
    </source>
</evidence>
<evidence type="ECO:0000256" key="7">
    <source>
        <dbReference type="ARBA" id="ARBA00007490"/>
    </source>
</evidence>
<dbReference type="SUPFAM" id="SSF52540">
    <property type="entry name" value="P-loop containing nucleoside triphosphate hydrolases"/>
    <property type="match status" value="1"/>
</dbReference>
<comment type="function">
    <text evidence="4">Catalyzes ATP-dependent phosphorylation of adenosylcobinamide and addition of GMP to adenosylcobinamide phosphate.</text>
</comment>
<keyword evidence="11 18" id="KW-0808">Transferase</keyword>
<keyword evidence="13 18" id="KW-0418">Kinase</keyword>
<evidence type="ECO:0000313" key="18">
    <source>
        <dbReference type="EMBL" id="PYE52660.1"/>
    </source>
</evidence>
<dbReference type="GO" id="GO:0008820">
    <property type="term" value="F:cobinamide phosphate guanylyltransferase activity"/>
    <property type="evidence" value="ECO:0007669"/>
    <property type="project" value="UniProtKB-EC"/>
</dbReference>
<evidence type="ECO:0000256" key="13">
    <source>
        <dbReference type="ARBA" id="ARBA00022777"/>
    </source>
</evidence>
<comment type="caution">
    <text evidence="18">The sequence shown here is derived from an EMBL/GenBank/DDBJ whole genome shotgun (WGS) entry which is preliminary data.</text>
</comment>
<evidence type="ECO:0000256" key="14">
    <source>
        <dbReference type="ARBA" id="ARBA00022840"/>
    </source>
</evidence>
<organism evidence="18 19">
    <name type="scientific">Paenibacillus barcinonensis</name>
    <dbReference type="NCBI Taxonomy" id="198119"/>
    <lineage>
        <taxon>Bacteria</taxon>
        <taxon>Bacillati</taxon>
        <taxon>Bacillota</taxon>
        <taxon>Bacilli</taxon>
        <taxon>Bacillales</taxon>
        <taxon>Paenibacillaceae</taxon>
        <taxon>Paenibacillus</taxon>
    </lineage>
</organism>
<keyword evidence="14" id="KW-0067">ATP-binding</keyword>
<proteinExistence type="inferred from homology"/>
<comment type="catalytic activity">
    <reaction evidence="3">
        <text>adenosylcob(III)inamide + GTP = adenosylcob(III)inamide phosphate + GDP + H(+)</text>
        <dbReference type="Rhea" id="RHEA:15765"/>
        <dbReference type="ChEBI" id="CHEBI:2480"/>
        <dbReference type="ChEBI" id="CHEBI:15378"/>
        <dbReference type="ChEBI" id="CHEBI:37565"/>
        <dbReference type="ChEBI" id="CHEBI:58189"/>
        <dbReference type="ChEBI" id="CHEBI:58502"/>
        <dbReference type="EC" id="2.7.1.156"/>
    </reaction>
</comment>
<keyword evidence="18" id="KW-0548">Nucleotidyltransferase</keyword>
<name>A0A2V4VFN8_PAEBA</name>
<dbReference type="Gene3D" id="3.40.50.300">
    <property type="entry name" value="P-loop containing nucleotide triphosphate hydrolases"/>
    <property type="match status" value="1"/>
</dbReference>
<evidence type="ECO:0000256" key="10">
    <source>
        <dbReference type="ARBA" id="ARBA00022573"/>
    </source>
</evidence>
<evidence type="ECO:0000313" key="19">
    <source>
        <dbReference type="Proteomes" id="UP000247790"/>
    </source>
</evidence>
<comment type="pathway">
    <text evidence="6">Cofactor biosynthesis; adenosylcobalamin biosynthesis; adenosylcobalamin from cob(II)yrinate a,c-diamide: step 5/7.</text>
</comment>
<evidence type="ECO:0000256" key="3">
    <source>
        <dbReference type="ARBA" id="ARBA00001522"/>
    </source>
</evidence>
<accession>A0A2V4VFN8</accession>
<evidence type="ECO:0000256" key="17">
    <source>
        <dbReference type="ARBA" id="ARBA00030571"/>
    </source>
</evidence>
<dbReference type="EMBL" id="QJSW01000001">
    <property type="protein sequence ID" value="PYE52660.1"/>
    <property type="molecule type" value="Genomic_DNA"/>
</dbReference>
<evidence type="ECO:0000256" key="15">
    <source>
        <dbReference type="ARBA" id="ARBA00023134"/>
    </source>
</evidence>
<evidence type="ECO:0000256" key="12">
    <source>
        <dbReference type="ARBA" id="ARBA00022741"/>
    </source>
</evidence>
<evidence type="ECO:0000256" key="9">
    <source>
        <dbReference type="ARBA" id="ARBA00012523"/>
    </source>
</evidence>
<evidence type="ECO:0000256" key="8">
    <source>
        <dbReference type="ARBA" id="ARBA00012016"/>
    </source>
</evidence>
<comment type="similarity">
    <text evidence="7">Belongs to the CobU/CobP family.</text>
</comment>
<keyword evidence="10" id="KW-0169">Cobalamin biosynthesis</keyword>
<dbReference type="AlphaFoldDB" id="A0A2V4VFN8"/>
<evidence type="ECO:0000256" key="1">
    <source>
        <dbReference type="ARBA" id="ARBA00000312"/>
    </source>
</evidence>
<dbReference type="InterPro" id="IPR027417">
    <property type="entry name" value="P-loop_NTPase"/>
</dbReference>
<dbReference type="PANTHER" id="PTHR34848:SF1">
    <property type="entry name" value="BIFUNCTIONAL ADENOSYLCOBALAMIN BIOSYNTHESIS PROTEIN COBU"/>
    <property type="match status" value="1"/>
</dbReference>
<dbReference type="OrthoDB" id="2639509at2"/>
<dbReference type="InterPro" id="IPR003203">
    <property type="entry name" value="CobU/CobP"/>
</dbReference>
<dbReference type="EC" id="2.7.1.156" evidence="8"/>